<comment type="caution">
    <text evidence="2">The sequence shown here is derived from an EMBL/GenBank/DDBJ whole genome shotgun (WGS) entry which is preliminary data.</text>
</comment>
<keyword evidence="3" id="KW-1185">Reference proteome</keyword>
<gene>
    <name evidence="2" type="ORF">EB796_017677</name>
</gene>
<protein>
    <submittedName>
        <fullName evidence="2">Uncharacterized protein</fullName>
    </submittedName>
</protein>
<feature type="signal peptide" evidence="1">
    <location>
        <begin position="1"/>
        <end position="26"/>
    </location>
</feature>
<reference evidence="2" key="1">
    <citation type="submission" date="2020-06" db="EMBL/GenBank/DDBJ databases">
        <title>Draft genome of Bugula neritina, a colonial animal packing powerful symbionts and potential medicines.</title>
        <authorList>
            <person name="Rayko M."/>
        </authorList>
    </citation>
    <scope>NUCLEOTIDE SEQUENCE [LARGE SCALE GENOMIC DNA]</scope>
    <source>
        <strain evidence="2">Kwan_BN1</strain>
    </source>
</reference>
<feature type="chain" id="PRO_5029454715" evidence="1">
    <location>
        <begin position="27"/>
        <end position="75"/>
    </location>
</feature>
<keyword evidence="1" id="KW-0732">Signal</keyword>
<sequence>MLSEKVKMKALSALIALCLLISMSTASYFYGSPGLYYGNGLRYGRRLRFGYSRGSYFGIRRRFGFGYNKIGFGGY</sequence>
<proteinExistence type="predicted"/>
<accession>A0A7J7JF67</accession>
<organism evidence="2 3">
    <name type="scientific">Bugula neritina</name>
    <name type="common">Brown bryozoan</name>
    <name type="synonym">Sertularia neritina</name>
    <dbReference type="NCBI Taxonomy" id="10212"/>
    <lineage>
        <taxon>Eukaryota</taxon>
        <taxon>Metazoa</taxon>
        <taxon>Spiralia</taxon>
        <taxon>Lophotrochozoa</taxon>
        <taxon>Bryozoa</taxon>
        <taxon>Gymnolaemata</taxon>
        <taxon>Cheilostomatida</taxon>
        <taxon>Flustrina</taxon>
        <taxon>Buguloidea</taxon>
        <taxon>Bugulidae</taxon>
        <taxon>Bugula</taxon>
    </lineage>
</organism>
<evidence type="ECO:0000256" key="1">
    <source>
        <dbReference type="SAM" id="SignalP"/>
    </source>
</evidence>
<name>A0A7J7JF67_BUGNE</name>
<dbReference type="Proteomes" id="UP000593567">
    <property type="component" value="Unassembled WGS sequence"/>
</dbReference>
<dbReference type="EMBL" id="VXIV02002632">
    <property type="protein sequence ID" value="KAF6024018.1"/>
    <property type="molecule type" value="Genomic_DNA"/>
</dbReference>
<dbReference type="AlphaFoldDB" id="A0A7J7JF67"/>
<evidence type="ECO:0000313" key="2">
    <source>
        <dbReference type="EMBL" id="KAF6024018.1"/>
    </source>
</evidence>
<evidence type="ECO:0000313" key="3">
    <source>
        <dbReference type="Proteomes" id="UP000593567"/>
    </source>
</evidence>